<name>D5ST49_PLAL2</name>
<dbReference type="HOGENOM" id="CLU_2357298_0_0_0"/>
<dbReference type="AlphaFoldDB" id="D5ST49"/>
<organism evidence="1 2">
    <name type="scientific">Planctopirus limnophila (strain ATCC 43296 / DSM 3776 / IFAM 1008 / Mu 290)</name>
    <name type="common">Planctomyces limnophilus</name>
    <dbReference type="NCBI Taxonomy" id="521674"/>
    <lineage>
        <taxon>Bacteria</taxon>
        <taxon>Pseudomonadati</taxon>
        <taxon>Planctomycetota</taxon>
        <taxon>Planctomycetia</taxon>
        <taxon>Planctomycetales</taxon>
        <taxon>Planctomycetaceae</taxon>
        <taxon>Planctopirus</taxon>
    </lineage>
</organism>
<evidence type="ECO:0000313" key="2">
    <source>
        <dbReference type="Proteomes" id="UP000002220"/>
    </source>
</evidence>
<sequence>MWGSENGNRIHFVYETARIVEVSCRIALPTEYKEFANGVTKLACHFDWLLVLTNDILAEPKLDLLLAAVRNSNAAKFTANPIELFDGLSSGKYHPE</sequence>
<proteinExistence type="predicted"/>
<keyword evidence="2" id="KW-1185">Reference proteome</keyword>
<reference evidence="1 2" key="1">
    <citation type="journal article" date="2010" name="Stand. Genomic Sci.">
        <title>Complete genome sequence of Planctomyces limnophilus type strain (Mu 290).</title>
        <authorList>
            <person name="Labutti K."/>
            <person name="Sikorski J."/>
            <person name="Schneider S."/>
            <person name="Nolan M."/>
            <person name="Lucas S."/>
            <person name="Glavina Del Rio T."/>
            <person name="Tice H."/>
            <person name="Cheng J.F."/>
            <person name="Goodwin L."/>
            <person name="Pitluck S."/>
            <person name="Liolios K."/>
            <person name="Ivanova N."/>
            <person name="Mavromatis K."/>
            <person name="Mikhailova N."/>
            <person name="Pati A."/>
            <person name="Chen A."/>
            <person name="Palaniappan K."/>
            <person name="Land M."/>
            <person name="Hauser L."/>
            <person name="Chang Y.J."/>
            <person name="Jeffries C.D."/>
            <person name="Tindall B.J."/>
            <person name="Rohde M."/>
            <person name="Goker M."/>
            <person name="Woyke T."/>
            <person name="Bristow J."/>
            <person name="Eisen J.A."/>
            <person name="Markowitz V."/>
            <person name="Hugenholtz P."/>
            <person name="Kyrpides N.C."/>
            <person name="Klenk H.P."/>
            <person name="Lapidus A."/>
        </authorList>
    </citation>
    <scope>NUCLEOTIDE SEQUENCE [LARGE SCALE GENOMIC DNA]</scope>
    <source>
        <strain evidence="2">ATCC 43296 / DSM 3776 / IFAM 1008 / Mu 290</strain>
    </source>
</reference>
<accession>D5ST49</accession>
<gene>
    <name evidence="1" type="ordered locus">Plim_0973</name>
</gene>
<dbReference type="Proteomes" id="UP000002220">
    <property type="component" value="Chromosome"/>
</dbReference>
<dbReference type="EMBL" id="CP001744">
    <property type="protein sequence ID" value="ADG66817.1"/>
    <property type="molecule type" value="Genomic_DNA"/>
</dbReference>
<evidence type="ECO:0000313" key="1">
    <source>
        <dbReference type="EMBL" id="ADG66817.1"/>
    </source>
</evidence>
<protein>
    <submittedName>
        <fullName evidence="1">Uncharacterized protein</fullName>
    </submittedName>
</protein>
<dbReference type="KEGG" id="plm:Plim_0973"/>